<dbReference type="PANTHER" id="PTHR43261">
    <property type="entry name" value="TRANSLATION ELONGATION FACTOR G-RELATED"/>
    <property type="match status" value="1"/>
</dbReference>
<dbReference type="InterPro" id="IPR000640">
    <property type="entry name" value="EFG_V-like"/>
</dbReference>
<evidence type="ECO:0000259" key="3">
    <source>
        <dbReference type="SMART" id="SM00382"/>
    </source>
</evidence>
<evidence type="ECO:0000313" key="7">
    <source>
        <dbReference type="Proteomes" id="UP001589716"/>
    </source>
</evidence>
<dbReference type="InterPro" id="IPR004161">
    <property type="entry name" value="EFTu-like_2"/>
</dbReference>
<evidence type="ECO:0000313" key="6">
    <source>
        <dbReference type="EMBL" id="MFB9553225.1"/>
    </source>
</evidence>
<dbReference type="SUPFAM" id="SSF54980">
    <property type="entry name" value="EF-G C-terminal domain-like"/>
    <property type="match status" value="2"/>
</dbReference>
<proteinExistence type="predicted"/>
<protein>
    <submittedName>
        <fullName evidence="6">Elongation factor G-like protein EF-G2</fullName>
    </submittedName>
</protein>
<feature type="domain" description="AAA+ ATPase" evidence="3">
    <location>
        <begin position="23"/>
        <end position="174"/>
    </location>
</feature>
<dbReference type="InterPro" id="IPR035647">
    <property type="entry name" value="EFG_III/V"/>
</dbReference>
<dbReference type="InterPro" id="IPR041095">
    <property type="entry name" value="EFG_II"/>
</dbReference>
<dbReference type="InterPro" id="IPR020568">
    <property type="entry name" value="Ribosomal_Su5_D2-typ_SF"/>
</dbReference>
<dbReference type="SUPFAM" id="SSF50447">
    <property type="entry name" value="Translation proteins"/>
    <property type="match status" value="1"/>
</dbReference>
<dbReference type="InterPro" id="IPR009000">
    <property type="entry name" value="Transl_B-barrel_sf"/>
</dbReference>
<dbReference type="Gene3D" id="3.40.50.300">
    <property type="entry name" value="P-loop containing nucleotide triphosphate hydrolases"/>
    <property type="match status" value="1"/>
</dbReference>
<dbReference type="InterPro" id="IPR047872">
    <property type="entry name" value="EFG_IV"/>
</dbReference>
<dbReference type="Proteomes" id="UP001589716">
    <property type="component" value="Unassembled WGS sequence"/>
</dbReference>
<dbReference type="Pfam" id="PF03144">
    <property type="entry name" value="GTP_EFTU_D2"/>
    <property type="match status" value="1"/>
</dbReference>
<feature type="domain" description="Elongation factor EFG" evidence="4">
    <location>
        <begin position="639"/>
        <end position="727"/>
    </location>
</feature>
<accession>A0ABV5QIA5</accession>
<dbReference type="InterPro" id="IPR003593">
    <property type="entry name" value="AAA+_ATPase"/>
</dbReference>
<dbReference type="Pfam" id="PF00009">
    <property type="entry name" value="GTP_EFTU"/>
    <property type="match status" value="1"/>
</dbReference>
<dbReference type="PRINTS" id="PR00315">
    <property type="entry name" value="ELONGATNFCT"/>
</dbReference>
<dbReference type="Pfam" id="PF03764">
    <property type="entry name" value="EFG_IV"/>
    <property type="match status" value="1"/>
</dbReference>
<dbReference type="SMART" id="SM00889">
    <property type="entry name" value="EFG_IV"/>
    <property type="match status" value="1"/>
</dbReference>
<dbReference type="RefSeq" id="WP_345490212.1">
    <property type="nucleotide sequence ID" value="NZ_BAAAWU010000001.1"/>
</dbReference>
<dbReference type="InterPro" id="IPR009022">
    <property type="entry name" value="EFG_III"/>
</dbReference>
<dbReference type="InterPro" id="IPR014721">
    <property type="entry name" value="Ribsml_uS5_D2-typ_fold_subgr"/>
</dbReference>
<dbReference type="Gene3D" id="2.40.30.10">
    <property type="entry name" value="Translation factors"/>
    <property type="match status" value="1"/>
</dbReference>
<dbReference type="Gene3D" id="3.30.230.10">
    <property type="match status" value="1"/>
</dbReference>
<dbReference type="Pfam" id="PF14492">
    <property type="entry name" value="EFG_III"/>
    <property type="match status" value="1"/>
</dbReference>
<dbReference type="Gene3D" id="3.30.70.870">
    <property type="entry name" value="Elongation Factor G (Translational Gtpase), domain 3"/>
    <property type="match status" value="1"/>
</dbReference>
<dbReference type="SUPFAM" id="SSF54211">
    <property type="entry name" value="Ribosomal protein S5 domain 2-like"/>
    <property type="match status" value="1"/>
</dbReference>
<reference evidence="6 7" key="1">
    <citation type="submission" date="2024-09" db="EMBL/GenBank/DDBJ databases">
        <authorList>
            <person name="Sun Q."/>
            <person name="Mori K."/>
        </authorList>
    </citation>
    <scope>NUCLEOTIDE SEQUENCE [LARGE SCALE GENOMIC DNA]</scope>
    <source>
        <strain evidence="6 7">JCM 4414</strain>
    </source>
</reference>
<dbReference type="CDD" id="cd04170">
    <property type="entry name" value="EF-G_bact"/>
    <property type="match status" value="1"/>
</dbReference>
<dbReference type="CDD" id="cd01434">
    <property type="entry name" value="EFG_mtEFG1_IV"/>
    <property type="match status" value="1"/>
</dbReference>
<feature type="domain" description="Translation elongation factor EFG/EF2" evidence="5">
    <location>
        <begin position="519"/>
        <end position="637"/>
    </location>
</feature>
<dbReference type="Gene3D" id="3.30.70.240">
    <property type="match status" value="1"/>
</dbReference>
<gene>
    <name evidence="6" type="ORF">ACFFTP_03330</name>
</gene>
<sequence length="735" mass="77964">MGDKANTHSGAAGRAPTADQPSAIRNVVLVGHSGSGKTTLVEALAQTAGAVNRAGRVEDGGTISDHDEIEHRQQRSVQLSLVPVEWDGCKINLLDTPGYADFVGELRAGLRAADAALFVVSAAQEADAVVGSTRAVWEECAAVGMPRAIVVTHLDTARTDYTRLTEVLGELFGGDDPDAVLPLYLPVRGTEGADGHAPVTGLVGLLTERIFDYSTGARREDPPDEAQKPLIAEARARLIEGIIAESEDETLMDRYLGGEDVDLKTLIDDLEKAVARGTFHPVLAAAPAADGGRQGLGTVELLELITRGFPTPLEREAPAVTTPDGRPRPALTCDPDGPLVAEVVKTSSDPYVGRISLVRVFSGTLRPDETVHVSGHGLADRGHEDHDVDERVGALTSPFGRQQRGLAHCVAGDLACVGKLTRAETGDTLSAKDDPLLMEPWSMPEPLLPLAIEAHSKADEDRLSQGLARLVAEDPTMRLEQNQDTHQIVLWCLGEAHADVALERLRGRYGVQVDTVPHKVALRETFGAPSSGRGRHVKQSGGHGQYAICEIAVEPLPPGSGIEFVDKVVGGAVPRQFVPSVEKGVRAQAAKGVAAGHPLVDIRVTLRDGKAHSVDSSDAAFQTAGALALREAAAEVPVHLLEPVAEVQVVVPDDYVGPVMSDLSGRRGRVVGTEQAGPGRTLVRAEVPEIEIGRYAVDLRSVAHGTGSFDRTYLRHEAMPSHLAEKIRGEARKGS</sequence>
<evidence type="ECO:0000259" key="4">
    <source>
        <dbReference type="SMART" id="SM00838"/>
    </source>
</evidence>
<dbReference type="Pfam" id="PF00679">
    <property type="entry name" value="EFG_C"/>
    <property type="match status" value="1"/>
</dbReference>
<comment type="caution">
    <text evidence="6">The sequence shown here is derived from an EMBL/GenBank/DDBJ whole genome shotgun (WGS) entry which is preliminary data.</text>
</comment>
<keyword evidence="7" id="KW-1185">Reference proteome</keyword>
<dbReference type="SMART" id="SM00838">
    <property type="entry name" value="EFG_C"/>
    <property type="match status" value="1"/>
</dbReference>
<dbReference type="InterPro" id="IPR000795">
    <property type="entry name" value="T_Tr_GTP-bd_dom"/>
</dbReference>
<name>A0ABV5QIA5_9ACTN</name>
<dbReference type="InterPro" id="IPR005225">
    <property type="entry name" value="Small_GTP-bd"/>
</dbReference>
<dbReference type="SUPFAM" id="SSF52540">
    <property type="entry name" value="P-loop containing nucleoside triphosphate hydrolases"/>
    <property type="match status" value="1"/>
</dbReference>
<organism evidence="6 7">
    <name type="scientific">Streptomyces roseoviridis</name>
    <dbReference type="NCBI Taxonomy" id="67361"/>
    <lineage>
        <taxon>Bacteria</taxon>
        <taxon>Bacillati</taxon>
        <taxon>Actinomycetota</taxon>
        <taxon>Actinomycetes</taxon>
        <taxon>Kitasatosporales</taxon>
        <taxon>Streptomycetaceae</taxon>
        <taxon>Streptomyces</taxon>
    </lineage>
</organism>
<dbReference type="NCBIfam" id="NF009377">
    <property type="entry name" value="PRK12740.1-1"/>
    <property type="match status" value="1"/>
</dbReference>
<evidence type="ECO:0000256" key="1">
    <source>
        <dbReference type="ARBA" id="ARBA00022741"/>
    </source>
</evidence>
<evidence type="ECO:0000259" key="5">
    <source>
        <dbReference type="SMART" id="SM00889"/>
    </source>
</evidence>
<keyword evidence="2" id="KW-0342">GTP-binding</keyword>
<dbReference type="PANTHER" id="PTHR43261:SF6">
    <property type="entry name" value="ELONGATION FACTOR G-LIKE PROTEIN"/>
    <property type="match status" value="1"/>
</dbReference>
<dbReference type="SMART" id="SM00382">
    <property type="entry name" value="AAA"/>
    <property type="match status" value="1"/>
</dbReference>
<dbReference type="InterPro" id="IPR035649">
    <property type="entry name" value="EFG_V"/>
</dbReference>
<keyword evidence="1" id="KW-0547">Nucleotide-binding</keyword>
<dbReference type="NCBIfam" id="TIGR00231">
    <property type="entry name" value="small_GTP"/>
    <property type="match status" value="1"/>
</dbReference>
<dbReference type="CDD" id="cd16262">
    <property type="entry name" value="EFG_III"/>
    <property type="match status" value="1"/>
</dbReference>
<dbReference type="InterPro" id="IPR005517">
    <property type="entry name" value="Transl_elong_EFG/EF2_IV"/>
</dbReference>
<dbReference type="EMBL" id="JBHMCT010000004">
    <property type="protein sequence ID" value="MFB9553225.1"/>
    <property type="molecule type" value="Genomic_DNA"/>
</dbReference>
<dbReference type="InterPro" id="IPR027417">
    <property type="entry name" value="P-loop_NTPase"/>
</dbReference>
<evidence type="ECO:0000256" key="2">
    <source>
        <dbReference type="ARBA" id="ARBA00023134"/>
    </source>
</evidence>
<dbReference type="CDD" id="cd03713">
    <property type="entry name" value="EFG_mtEFG_C"/>
    <property type="match status" value="1"/>
</dbReference>
<dbReference type="NCBIfam" id="NF009381">
    <property type="entry name" value="PRK12740.1-5"/>
    <property type="match status" value="1"/>
</dbReference>